<accession>A0A7M5V4V9</accession>
<organism evidence="9 10">
    <name type="scientific">Clytia hemisphaerica</name>
    <dbReference type="NCBI Taxonomy" id="252671"/>
    <lineage>
        <taxon>Eukaryota</taxon>
        <taxon>Metazoa</taxon>
        <taxon>Cnidaria</taxon>
        <taxon>Hydrozoa</taxon>
        <taxon>Hydroidolina</taxon>
        <taxon>Leptothecata</taxon>
        <taxon>Obeliida</taxon>
        <taxon>Clytiidae</taxon>
        <taxon>Clytia</taxon>
    </lineage>
</organism>
<keyword evidence="5 7" id="KW-0472">Membrane</keyword>
<evidence type="ECO:0000256" key="3">
    <source>
        <dbReference type="ARBA" id="ARBA00022692"/>
    </source>
</evidence>
<dbReference type="RefSeq" id="XP_066932121.1">
    <property type="nucleotide sequence ID" value="XM_067076020.1"/>
</dbReference>
<comment type="subcellular location">
    <subcellularLocation>
        <location evidence="1">Membrane</location>
        <topology evidence="1">Multi-pass membrane protein</topology>
    </subcellularLocation>
</comment>
<dbReference type="InterPro" id="IPR039859">
    <property type="entry name" value="PFA4/ZDH16/20/ERF2-like"/>
</dbReference>
<feature type="transmembrane region" description="Helical" evidence="7">
    <location>
        <begin position="50"/>
        <end position="73"/>
    </location>
</feature>
<evidence type="ECO:0000256" key="5">
    <source>
        <dbReference type="ARBA" id="ARBA00023136"/>
    </source>
</evidence>
<feature type="transmembrane region" description="Helical" evidence="7">
    <location>
        <begin position="270"/>
        <end position="293"/>
    </location>
</feature>
<keyword evidence="6 7" id="KW-0012">Acyltransferase</keyword>
<evidence type="ECO:0000313" key="9">
    <source>
        <dbReference type="EnsemblMetazoa" id="CLYHEMP002483.1"/>
    </source>
</evidence>
<dbReference type="AlphaFoldDB" id="A0A7M5V4V9"/>
<dbReference type="GO" id="GO:0019706">
    <property type="term" value="F:protein-cysteine S-palmitoyltransferase activity"/>
    <property type="evidence" value="ECO:0007669"/>
    <property type="project" value="UniProtKB-EC"/>
</dbReference>
<evidence type="ECO:0000256" key="7">
    <source>
        <dbReference type="RuleBase" id="RU079119"/>
    </source>
</evidence>
<feature type="transmembrane region" description="Helical" evidence="7">
    <location>
        <begin position="172"/>
        <end position="191"/>
    </location>
</feature>
<proteinExistence type="inferred from homology"/>
<evidence type="ECO:0000256" key="6">
    <source>
        <dbReference type="ARBA" id="ARBA00023315"/>
    </source>
</evidence>
<dbReference type="Pfam" id="PF01529">
    <property type="entry name" value="DHHC"/>
    <property type="match status" value="1"/>
</dbReference>
<comment type="similarity">
    <text evidence="7">Belongs to the DHHC palmitoyltransferase family.</text>
</comment>
<evidence type="ECO:0000313" key="10">
    <source>
        <dbReference type="Proteomes" id="UP000594262"/>
    </source>
</evidence>
<dbReference type="PANTHER" id="PTHR12246">
    <property type="entry name" value="PALMITOYLTRANSFERASE ZDHHC16"/>
    <property type="match status" value="1"/>
</dbReference>
<comment type="catalytic activity">
    <reaction evidence="7">
        <text>L-cysteinyl-[protein] + hexadecanoyl-CoA = S-hexadecanoyl-L-cysteinyl-[protein] + CoA</text>
        <dbReference type="Rhea" id="RHEA:36683"/>
        <dbReference type="Rhea" id="RHEA-COMP:10131"/>
        <dbReference type="Rhea" id="RHEA-COMP:11032"/>
        <dbReference type="ChEBI" id="CHEBI:29950"/>
        <dbReference type="ChEBI" id="CHEBI:57287"/>
        <dbReference type="ChEBI" id="CHEBI:57379"/>
        <dbReference type="ChEBI" id="CHEBI:74151"/>
        <dbReference type="EC" id="2.3.1.225"/>
    </reaction>
</comment>
<protein>
    <recommendedName>
        <fullName evidence="7">Palmitoyltransferase</fullName>
        <ecNumber evidence="7">2.3.1.225</ecNumber>
    </recommendedName>
</protein>
<dbReference type="GeneID" id="136819778"/>
<keyword evidence="10" id="KW-1185">Reference proteome</keyword>
<dbReference type="PROSITE" id="PS50216">
    <property type="entry name" value="DHHC"/>
    <property type="match status" value="1"/>
</dbReference>
<dbReference type="InterPro" id="IPR001594">
    <property type="entry name" value="Palmitoyltrfase_DHHC"/>
</dbReference>
<feature type="transmembrane region" description="Helical" evidence="7">
    <location>
        <begin position="85"/>
        <end position="105"/>
    </location>
</feature>
<keyword evidence="3 7" id="KW-0812">Transmembrane</keyword>
<evidence type="ECO:0000256" key="2">
    <source>
        <dbReference type="ARBA" id="ARBA00022679"/>
    </source>
</evidence>
<dbReference type="GO" id="GO:0016020">
    <property type="term" value="C:membrane"/>
    <property type="evidence" value="ECO:0007669"/>
    <property type="project" value="UniProtKB-SubCell"/>
</dbReference>
<dbReference type="OrthoDB" id="331948at2759"/>
<name>A0A7M5V4V9_9CNID</name>
<evidence type="ECO:0000259" key="8">
    <source>
        <dbReference type="Pfam" id="PF01529"/>
    </source>
</evidence>
<comment type="domain">
    <text evidence="7">The DHHC domain is required for palmitoyltransferase activity.</text>
</comment>
<dbReference type="Proteomes" id="UP000594262">
    <property type="component" value="Unplaced"/>
</dbReference>
<evidence type="ECO:0000256" key="4">
    <source>
        <dbReference type="ARBA" id="ARBA00022989"/>
    </source>
</evidence>
<dbReference type="EC" id="2.3.1.225" evidence="7"/>
<keyword evidence="4 7" id="KW-1133">Transmembrane helix</keyword>
<sequence>MGLLHQIKQYFHNMIFTVKSLSHDSSRPTRAYFDAMLEPLYWFIDKFTRYIGLLMVIMVIILTTSVVVFWYKFLLPTISTYSQFWFWYHCIVSHYLLINVVFHYFKAVSTSAGVPPQHLPMEDIKGAVVCKHCVQPKPPRTHHCSICDSCFLKMDHHCPWMNNCIGHFNHRYFVSFCIFMWFGTVYVSSSSFDLFTYHFGHPGVFLDPKKLSKILLLSLGFGDVLEQLFKQMNIHSKFFQKEFQKQVDAYRPHPGRFSDAEIDEWEHIGIIYLFLLTIAVTVALGMLNCYHLWLVSRGETSIEVHINKTERRKAAQRGMGYNNPYNHGRKNNFRFLFGLNGKRGIMSVLLPSSHLPDGDGLSWPNNKKPVHYPDPKAYERYEEAQKRNLFRKICPC</sequence>
<dbReference type="EnsemblMetazoa" id="CLYHEMT002483.1">
    <property type="protein sequence ID" value="CLYHEMP002483.1"/>
    <property type="gene ID" value="CLYHEMG002483"/>
</dbReference>
<reference evidence="9" key="1">
    <citation type="submission" date="2021-01" db="UniProtKB">
        <authorList>
            <consortium name="EnsemblMetazoa"/>
        </authorList>
    </citation>
    <scope>IDENTIFICATION</scope>
</reference>
<feature type="domain" description="Palmitoyltransferase DHHC" evidence="8">
    <location>
        <begin position="127"/>
        <end position="304"/>
    </location>
</feature>
<evidence type="ECO:0000256" key="1">
    <source>
        <dbReference type="ARBA" id="ARBA00004141"/>
    </source>
</evidence>
<keyword evidence="2 7" id="KW-0808">Transferase</keyword>